<evidence type="ECO:0000256" key="3">
    <source>
        <dbReference type="ARBA" id="ARBA00022475"/>
    </source>
</evidence>
<evidence type="ECO:0000256" key="8">
    <source>
        <dbReference type="ARBA" id="ARBA00023065"/>
    </source>
</evidence>
<dbReference type="PROSITE" id="PS00211">
    <property type="entry name" value="ABC_TRANSPORTER_1"/>
    <property type="match status" value="1"/>
</dbReference>
<sequence>MTFLTIDAISKSYGATVALDTIDINLEAGGRTAIVGPSGSGKTTLLRIIAGFETPDSGSLVLDGRTLAGNGILVPAHKRGIGIVAQDGALFPHLTVADNIGFGLAKHAPGRDQRITELMEMVELDAIMAARRPHQLSGGQQQRVALARALALKPRLMLLDEPFSALDTGLRDTMRRTVARVLRASGTTAILVTHDQAEALSFADQVAVLRQGRLVQFGPPRVLYKKPHDRETAAFLGEAILLDAHITADRATCALGQLTVERGLKAGQATIMLRPEQLRLTTAAAGTRPEGAVGRVDDVEFGGGNCMVLVRIDRSDRAMPDFLSIKCVGSEIPEPGDLVNISVHGTAHVLAD</sequence>
<dbReference type="InterPro" id="IPR008995">
    <property type="entry name" value="Mo/tungstate-bd_C_term_dom"/>
</dbReference>
<evidence type="ECO:0000313" key="12">
    <source>
        <dbReference type="Proteomes" id="UP000093111"/>
    </source>
</evidence>
<keyword evidence="6" id="KW-0067">ATP-binding</keyword>
<dbReference type="GO" id="GO:0015408">
    <property type="term" value="F:ABC-type ferric iron transporter activity"/>
    <property type="evidence" value="ECO:0007669"/>
    <property type="project" value="InterPro"/>
</dbReference>
<dbReference type="Pfam" id="PF08402">
    <property type="entry name" value="TOBE_2"/>
    <property type="match status" value="1"/>
</dbReference>
<comment type="similarity">
    <text evidence="1">Belongs to the ABC transporter superfamily.</text>
</comment>
<comment type="caution">
    <text evidence="11">The sequence shown here is derived from an EMBL/GenBank/DDBJ whole genome shotgun (WGS) entry which is preliminary data.</text>
</comment>
<dbReference type="GO" id="GO:0016887">
    <property type="term" value="F:ATP hydrolysis activity"/>
    <property type="evidence" value="ECO:0007669"/>
    <property type="project" value="InterPro"/>
</dbReference>
<dbReference type="InterPro" id="IPR017871">
    <property type="entry name" value="ABC_transporter-like_CS"/>
</dbReference>
<dbReference type="STRING" id="1612624.ADU59_18890"/>
<dbReference type="InterPro" id="IPR003439">
    <property type="entry name" value="ABC_transporter-like_ATP-bd"/>
</dbReference>
<dbReference type="SUPFAM" id="SSF50331">
    <property type="entry name" value="MOP-like"/>
    <property type="match status" value="1"/>
</dbReference>
<dbReference type="InterPro" id="IPR015853">
    <property type="entry name" value="ABC_transpr_FbpC"/>
</dbReference>
<keyword evidence="9" id="KW-0472">Membrane</keyword>
<keyword evidence="4" id="KW-0410">Iron transport</keyword>
<dbReference type="GO" id="GO:0043190">
    <property type="term" value="C:ATP-binding cassette (ABC) transporter complex"/>
    <property type="evidence" value="ECO:0007669"/>
    <property type="project" value="InterPro"/>
</dbReference>
<organism evidence="11 12">
    <name type="scientific">Pararhizobium polonicum</name>
    <dbReference type="NCBI Taxonomy" id="1612624"/>
    <lineage>
        <taxon>Bacteria</taxon>
        <taxon>Pseudomonadati</taxon>
        <taxon>Pseudomonadota</taxon>
        <taxon>Alphaproteobacteria</taxon>
        <taxon>Hyphomicrobiales</taxon>
        <taxon>Rhizobiaceae</taxon>
        <taxon>Rhizobium/Agrobacterium group</taxon>
        <taxon>Pararhizobium</taxon>
    </lineage>
</organism>
<dbReference type="GO" id="GO:0015697">
    <property type="term" value="P:quaternary ammonium group transport"/>
    <property type="evidence" value="ECO:0007669"/>
    <property type="project" value="UniProtKB-ARBA"/>
</dbReference>
<evidence type="ECO:0000256" key="2">
    <source>
        <dbReference type="ARBA" id="ARBA00022448"/>
    </source>
</evidence>
<dbReference type="SUPFAM" id="SSF52540">
    <property type="entry name" value="P-loop containing nucleoside triphosphate hydrolases"/>
    <property type="match status" value="1"/>
</dbReference>
<dbReference type="InterPro" id="IPR013611">
    <property type="entry name" value="Transp-assoc_OB_typ2"/>
</dbReference>
<keyword evidence="7" id="KW-0408">Iron</keyword>
<keyword evidence="5" id="KW-0547">Nucleotide-binding</keyword>
<evidence type="ECO:0000256" key="1">
    <source>
        <dbReference type="ARBA" id="ARBA00005417"/>
    </source>
</evidence>
<evidence type="ECO:0000313" key="11">
    <source>
        <dbReference type="EMBL" id="OBZ93776.1"/>
    </source>
</evidence>
<dbReference type="EMBL" id="LGLV01000012">
    <property type="protein sequence ID" value="OBZ93776.1"/>
    <property type="molecule type" value="Genomic_DNA"/>
</dbReference>
<dbReference type="PROSITE" id="PS50893">
    <property type="entry name" value="ABC_TRANSPORTER_2"/>
    <property type="match status" value="1"/>
</dbReference>
<keyword evidence="12" id="KW-1185">Reference proteome</keyword>
<dbReference type="CDD" id="cd03259">
    <property type="entry name" value="ABC_Carb_Solutes_like"/>
    <property type="match status" value="1"/>
</dbReference>
<dbReference type="InterPro" id="IPR027417">
    <property type="entry name" value="P-loop_NTPase"/>
</dbReference>
<keyword evidence="3" id="KW-1003">Cell membrane</keyword>
<feature type="domain" description="ABC transporter" evidence="10">
    <location>
        <begin position="4"/>
        <end position="236"/>
    </location>
</feature>
<dbReference type="PANTHER" id="PTHR42781:SF4">
    <property type="entry name" value="SPERMIDINE_PUTRESCINE IMPORT ATP-BINDING PROTEIN POTA"/>
    <property type="match status" value="1"/>
</dbReference>
<dbReference type="InterPro" id="IPR003593">
    <property type="entry name" value="AAA+_ATPase"/>
</dbReference>
<gene>
    <name evidence="11" type="ORF">ADU59_18890</name>
</gene>
<dbReference type="SMART" id="SM00382">
    <property type="entry name" value="AAA"/>
    <property type="match status" value="1"/>
</dbReference>
<keyword evidence="2" id="KW-0813">Transport</keyword>
<dbReference type="Gene3D" id="3.40.50.300">
    <property type="entry name" value="P-loop containing nucleotide triphosphate hydrolases"/>
    <property type="match status" value="1"/>
</dbReference>
<dbReference type="Gene3D" id="2.40.50.450">
    <property type="match status" value="1"/>
</dbReference>
<evidence type="ECO:0000256" key="9">
    <source>
        <dbReference type="ARBA" id="ARBA00023136"/>
    </source>
</evidence>
<proteinExistence type="inferred from homology"/>
<dbReference type="AlphaFoldDB" id="A0A1C7NYF6"/>
<dbReference type="FunFam" id="3.40.50.300:FF:000425">
    <property type="entry name" value="Probable ABC transporter, ATP-binding subunit"/>
    <property type="match status" value="1"/>
</dbReference>
<dbReference type="PANTHER" id="PTHR42781">
    <property type="entry name" value="SPERMIDINE/PUTRESCINE IMPORT ATP-BINDING PROTEIN POTA"/>
    <property type="match status" value="1"/>
</dbReference>
<evidence type="ECO:0000256" key="7">
    <source>
        <dbReference type="ARBA" id="ARBA00023004"/>
    </source>
</evidence>
<dbReference type="OrthoDB" id="9802264at2"/>
<dbReference type="GO" id="GO:0005524">
    <property type="term" value="F:ATP binding"/>
    <property type="evidence" value="ECO:0007669"/>
    <property type="project" value="UniProtKB-KW"/>
</dbReference>
<name>A0A1C7NYF6_9HYPH</name>
<evidence type="ECO:0000259" key="10">
    <source>
        <dbReference type="PROSITE" id="PS50893"/>
    </source>
</evidence>
<evidence type="ECO:0000256" key="4">
    <source>
        <dbReference type="ARBA" id="ARBA00022496"/>
    </source>
</evidence>
<reference evidence="11 12" key="1">
    <citation type="journal article" date="2016" name="Syst. Appl. Microbiol.">
        <title>Pararhizobium polonicum sp. nov. isolated from tumors on stone fruit rootstocks.</title>
        <authorList>
            <person name="Pulawska J."/>
            <person name="Kuzmanovic N."/>
            <person name="Willems A."/>
            <person name="Pothier J.F."/>
        </authorList>
    </citation>
    <scope>NUCLEOTIDE SEQUENCE [LARGE SCALE GENOMIC DNA]</scope>
    <source>
        <strain evidence="11 12">F5.1</strain>
    </source>
</reference>
<dbReference type="Pfam" id="PF00005">
    <property type="entry name" value="ABC_tran"/>
    <property type="match status" value="1"/>
</dbReference>
<accession>A0A1C7NYF6</accession>
<dbReference type="Proteomes" id="UP000093111">
    <property type="component" value="Unassembled WGS sequence"/>
</dbReference>
<dbReference type="PATRIC" id="fig|1612624.7.peg.5734"/>
<protein>
    <submittedName>
        <fullName evidence="11">Sugar ABC transporter</fullName>
    </submittedName>
</protein>
<evidence type="ECO:0000256" key="5">
    <source>
        <dbReference type="ARBA" id="ARBA00022741"/>
    </source>
</evidence>
<dbReference type="RefSeq" id="WP_068955705.1">
    <property type="nucleotide sequence ID" value="NZ_LGLV01000012.1"/>
</dbReference>
<keyword evidence="8" id="KW-0406">Ion transport</keyword>
<dbReference type="InterPro" id="IPR050093">
    <property type="entry name" value="ABC_SmlMolc_Importer"/>
</dbReference>
<evidence type="ECO:0000256" key="6">
    <source>
        <dbReference type="ARBA" id="ARBA00022840"/>
    </source>
</evidence>